<dbReference type="Gramene" id="ORGLA06G0122200.1">
    <property type="protein sequence ID" value="ORGLA06G0122200.1"/>
    <property type="gene ID" value="ORGLA06G0122200"/>
</dbReference>
<evidence type="ECO:0000256" key="1">
    <source>
        <dbReference type="SAM" id="MobiDB-lite"/>
    </source>
</evidence>
<feature type="region of interest" description="Disordered" evidence="1">
    <location>
        <begin position="1"/>
        <end position="34"/>
    </location>
</feature>
<evidence type="ECO:0000313" key="2">
    <source>
        <dbReference type="EnsemblPlants" id="ORGLA06G0122200.1"/>
    </source>
</evidence>
<dbReference type="Proteomes" id="UP000007306">
    <property type="component" value="Chromosome 6"/>
</dbReference>
<protein>
    <submittedName>
        <fullName evidence="2">Uncharacterized protein</fullName>
    </submittedName>
</protein>
<dbReference type="AlphaFoldDB" id="I1Q259"/>
<reference evidence="2 3" key="2">
    <citation type="submission" date="2018-04" db="EMBL/GenBank/DDBJ databases">
        <title>OglaRS2 (Oryza glaberrima Reference Sequence Version 2).</title>
        <authorList>
            <person name="Zhang J."/>
            <person name="Kudrna D."/>
            <person name="Lee S."/>
            <person name="Talag J."/>
            <person name="Rajasekar S."/>
            <person name="Wing R.A."/>
        </authorList>
    </citation>
    <scope>NUCLEOTIDE SEQUENCE [LARGE SCALE GENOMIC DNA]</scope>
    <source>
        <strain evidence="2 3">cv. IRGC 96717</strain>
    </source>
</reference>
<organism evidence="2 3">
    <name type="scientific">Oryza glaberrima</name>
    <name type="common">African rice</name>
    <dbReference type="NCBI Taxonomy" id="4538"/>
    <lineage>
        <taxon>Eukaryota</taxon>
        <taxon>Viridiplantae</taxon>
        <taxon>Streptophyta</taxon>
        <taxon>Embryophyta</taxon>
        <taxon>Tracheophyta</taxon>
        <taxon>Spermatophyta</taxon>
        <taxon>Magnoliopsida</taxon>
        <taxon>Liliopsida</taxon>
        <taxon>Poales</taxon>
        <taxon>Poaceae</taxon>
        <taxon>BOP clade</taxon>
        <taxon>Oryzoideae</taxon>
        <taxon>Oryzeae</taxon>
        <taxon>Oryzinae</taxon>
        <taxon>Oryza</taxon>
    </lineage>
</organism>
<name>I1Q259_ORYGL</name>
<evidence type="ECO:0000313" key="3">
    <source>
        <dbReference type="Proteomes" id="UP000007306"/>
    </source>
</evidence>
<reference evidence="2" key="1">
    <citation type="submission" date="2015-06" db="UniProtKB">
        <authorList>
            <consortium name="EnsemblPlants"/>
        </authorList>
    </citation>
    <scope>IDENTIFICATION</scope>
</reference>
<dbReference type="EnsemblPlants" id="ORGLA06G0122200.1">
    <property type="protein sequence ID" value="ORGLA06G0122200.1"/>
    <property type="gene ID" value="ORGLA06G0122200"/>
</dbReference>
<sequence length="191" mass="19867">MRSSARLPPPSRRRVGGRSSARLPPSLSDGAQSRMRSDRLAIVAFSGAPLGAAASGAGPPRRELVTVAARPVRGNTSSARVAAAGGAERLRNGAGAQSYATTDDDALEPVNPATRSLASYSGHAIATSSSGLPHTEFHTWRSRCIVGCDGEYHRRHLIEEAMIGGGKPMTMVLPVDSKGLFLLLLAGLETG</sequence>
<accession>I1Q259</accession>
<proteinExistence type="predicted"/>
<keyword evidence="3" id="KW-1185">Reference proteome</keyword>
<dbReference type="HOGENOM" id="CLU_1423556_0_0_1"/>